<name>A0A183NP39_9TREM</name>
<evidence type="ECO:0000313" key="2">
    <source>
        <dbReference type="Proteomes" id="UP000269396"/>
    </source>
</evidence>
<gene>
    <name evidence="1" type="ORF">SMTD_LOCUS3875</name>
</gene>
<evidence type="ECO:0000313" key="1">
    <source>
        <dbReference type="EMBL" id="VDP00138.1"/>
    </source>
</evidence>
<proteinExistence type="predicted"/>
<dbReference type="EMBL" id="UZAL01008407">
    <property type="protein sequence ID" value="VDP00138.1"/>
    <property type="molecule type" value="Genomic_DNA"/>
</dbReference>
<dbReference type="AlphaFoldDB" id="A0A183NP39"/>
<protein>
    <submittedName>
        <fullName evidence="1">Uncharacterized protein</fullName>
    </submittedName>
</protein>
<reference evidence="1 2" key="1">
    <citation type="submission" date="2018-11" db="EMBL/GenBank/DDBJ databases">
        <authorList>
            <consortium name="Pathogen Informatics"/>
        </authorList>
    </citation>
    <scope>NUCLEOTIDE SEQUENCE [LARGE SCALE GENOMIC DNA]</scope>
    <source>
        <strain>Denwood</strain>
        <strain evidence="2">Zambia</strain>
    </source>
</reference>
<accession>A0A183NP39</accession>
<sequence length="80" mass="9078">MDNLCKMIIRINSSYPNFSLIINPVLITDKQEKIRFIFTTITTTTNTTTTTANTTTTTTTTNNTTTITNTIITGNYYYCY</sequence>
<dbReference type="Proteomes" id="UP000269396">
    <property type="component" value="Unassembled WGS sequence"/>
</dbReference>
<organism evidence="1 2">
    <name type="scientific">Schistosoma mattheei</name>
    <dbReference type="NCBI Taxonomy" id="31246"/>
    <lineage>
        <taxon>Eukaryota</taxon>
        <taxon>Metazoa</taxon>
        <taxon>Spiralia</taxon>
        <taxon>Lophotrochozoa</taxon>
        <taxon>Platyhelminthes</taxon>
        <taxon>Trematoda</taxon>
        <taxon>Digenea</taxon>
        <taxon>Strigeidida</taxon>
        <taxon>Schistosomatoidea</taxon>
        <taxon>Schistosomatidae</taxon>
        <taxon>Schistosoma</taxon>
    </lineage>
</organism>
<keyword evidence="2" id="KW-1185">Reference proteome</keyword>